<dbReference type="GeneID" id="6083255"/>
<dbReference type="RefSeq" id="XP_001887615.1">
    <property type="nucleotide sequence ID" value="XM_001887580.1"/>
</dbReference>
<organism evidence="3">
    <name type="scientific">Laccaria bicolor (strain S238N-H82 / ATCC MYA-4686)</name>
    <name type="common">Bicoloured deceiver</name>
    <name type="synonym">Laccaria laccata var. bicolor</name>
    <dbReference type="NCBI Taxonomy" id="486041"/>
    <lineage>
        <taxon>Eukaryota</taxon>
        <taxon>Fungi</taxon>
        <taxon>Dikarya</taxon>
        <taxon>Basidiomycota</taxon>
        <taxon>Agaricomycotina</taxon>
        <taxon>Agaricomycetes</taxon>
        <taxon>Agaricomycetidae</taxon>
        <taxon>Agaricales</taxon>
        <taxon>Agaricineae</taxon>
        <taxon>Hydnangiaceae</taxon>
        <taxon>Laccaria</taxon>
    </lineage>
</organism>
<evidence type="ECO:0000313" key="2">
    <source>
        <dbReference type="EMBL" id="EDR01802.1"/>
    </source>
</evidence>
<dbReference type="KEGG" id="lbc:LACBIDRAFT_295543"/>
<dbReference type="InParanoid" id="B0DUG5"/>
<protein>
    <submittedName>
        <fullName evidence="2">Predicted protein</fullName>
    </submittedName>
</protein>
<reference evidence="2 3" key="1">
    <citation type="journal article" date="2008" name="Nature">
        <title>The genome of Laccaria bicolor provides insights into mycorrhizal symbiosis.</title>
        <authorList>
            <person name="Martin F."/>
            <person name="Aerts A."/>
            <person name="Ahren D."/>
            <person name="Brun A."/>
            <person name="Danchin E.G.J."/>
            <person name="Duchaussoy F."/>
            <person name="Gibon J."/>
            <person name="Kohler A."/>
            <person name="Lindquist E."/>
            <person name="Pereda V."/>
            <person name="Salamov A."/>
            <person name="Shapiro H.J."/>
            <person name="Wuyts J."/>
            <person name="Blaudez D."/>
            <person name="Buee M."/>
            <person name="Brokstein P."/>
            <person name="Canbaeck B."/>
            <person name="Cohen D."/>
            <person name="Courty P.E."/>
            <person name="Coutinho P.M."/>
            <person name="Delaruelle C."/>
            <person name="Detter J.C."/>
            <person name="Deveau A."/>
            <person name="DiFazio S."/>
            <person name="Duplessis S."/>
            <person name="Fraissinet-Tachet L."/>
            <person name="Lucic E."/>
            <person name="Frey-Klett P."/>
            <person name="Fourrey C."/>
            <person name="Feussner I."/>
            <person name="Gay G."/>
            <person name="Grimwood J."/>
            <person name="Hoegger P.J."/>
            <person name="Jain P."/>
            <person name="Kilaru S."/>
            <person name="Labbe J."/>
            <person name="Lin Y.C."/>
            <person name="Legue V."/>
            <person name="Le Tacon F."/>
            <person name="Marmeisse R."/>
            <person name="Melayah D."/>
            <person name="Montanini B."/>
            <person name="Muratet M."/>
            <person name="Nehls U."/>
            <person name="Niculita-Hirzel H."/>
            <person name="Oudot-Le Secq M.P."/>
            <person name="Peter M."/>
            <person name="Quesneville H."/>
            <person name="Rajashekar B."/>
            <person name="Reich M."/>
            <person name="Rouhier N."/>
            <person name="Schmutz J."/>
            <person name="Yin T."/>
            <person name="Chalot M."/>
            <person name="Henrissat B."/>
            <person name="Kuees U."/>
            <person name="Lucas S."/>
            <person name="Van de Peer Y."/>
            <person name="Podila G.K."/>
            <person name="Polle A."/>
            <person name="Pukkila P.J."/>
            <person name="Richardson P.M."/>
            <person name="Rouze P."/>
            <person name="Sanders I.R."/>
            <person name="Stajich J.E."/>
            <person name="Tunlid A."/>
            <person name="Tuskan G."/>
            <person name="Grigoriev I.V."/>
        </authorList>
    </citation>
    <scope>NUCLEOTIDE SEQUENCE [LARGE SCALE GENOMIC DNA]</scope>
    <source>
        <strain evidence="3">S238N-H82 / ATCC MYA-4686</strain>
    </source>
</reference>
<accession>B0DUG5</accession>
<sequence length="677" mass="74688">MPPSKRAHKVKNTTVQSSLDGQEETESVISQTKSEHRNIYYRLYTKEGPLESNNPIFSNDPFISRISSKSVRPPHTAASLKKCICKIEDVEGPQMGALYSSLSEREPLEDSARLVLRGNSESEPGPGSSEVDPIILVVDKGAAEKRPKPASNTGSNELPTWNSEREYIYYRLYDDDSEAISKTSFDENDSSLGRIDIFTIPPPHTVASLKNRLVHVEEVSSQNVQLLENEDGEVTLNDDDALTLLTDDVPGSNEDRPMVFTYTQTAPDKTTTPEIPSFSKRLKATGGWVVNARKSDASLRTGRRDVITSLAKDVKCSRSMTGQGGCHAGKFPDSWGQNKFTFNLDNILQQLEPIPDKQGTTGDAPQIAIRKTCKALSSVIAGVERLQISQTKSEHRNIYYRLYTKEGPLESNNPIFSNDSFISCISSKSVRPPHTAASLKKCICKMEGVEGLENCALYSSLSEREPLDDSARLALRGNSEPGPGSSKVDPVIFVVDKDTAEKRPKPANNPGSKELPTWNEQQYVYYRLYDDDSEAVSKTSFDESDTSLGRIDIFTIPPPHTVTSLKDRLVHVEGVAGSDVQLYKTEDGEVTLNDGDAIDLLSDDFPGLNEDQPIVFTYTRKAPGQTMASGIPIFSRRLTAKGNWAGAKLDATWHSMKTGEIFQTDGVQITFRLAMSE</sequence>
<evidence type="ECO:0000256" key="1">
    <source>
        <dbReference type="SAM" id="MobiDB-lite"/>
    </source>
</evidence>
<dbReference type="EMBL" id="DS547136">
    <property type="protein sequence ID" value="EDR01802.1"/>
    <property type="molecule type" value="Genomic_DNA"/>
</dbReference>
<dbReference type="HOGENOM" id="CLU_468559_0_0_1"/>
<keyword evidence="3" id="KW-1185">Reference proteome</keyword>
<feature type="region of interest" description="Disordered" evidence="1">
    <location>
        <begin position="1"/>
        <end position="33"/>
    </location>
</feature>
<dbReference type="Proteomes" id="UP000001194">
    <property type="component" value="Unassembled WGS sequence"/>
</dbReference>
<dbReference type="AlphaFoldDB" id="B0DUG5"/>
<name>B0DUG5_LACBS</name>
<evidence type="ECO:0000313" key="3">
    <source>
        <dbReference type="Proteomes" id="UP000001194"/>
    </source>
</evidence>
<feature type="compositionally biased region" description="Basic residues" evidence="1">
    <location>
        <begin position="1"/>
        <end position="11"/>
    </location>
</feature>
<gene>
    <name evidence="2" type="ORF">LACBIDRAFT_295543</name>
</gene>
<dbReference type="OrthoDB" id="3261621at2759"/>
<proteinExistence type="predicted"/>